<dbReference type="InterPro" id="IPR045501">
    <property type="entry name" value="DUF6490"/>
</dbReference>
<feature type="transmembrane region" description="Helical" evidence="2">
    <location>
        <begin position="92"/>
        <end position="111"/>
    </location>
</feature>
<dbReference type="AlphaFoldDB" id="A0A834Z0I8"/>
<feature type="transmembrane region" description="Helical" evidence="2">
    <location>
        <begin position="195"/>
        <end position="222"/>
    </location>
</feature>
<accession>A0A834Z0I8</accession>
<dbReference type="PANTHER" id="PTHR46610:SF20">
    <property type="entry name" value="OS05G0181300 PROTEIN"/>
    <property type="match status" value="1"/>
</dbReference>
<feature type="transmembrane region" description="Helical" evidence="2">
    <location>
        <begin position="58"/>
        <end position="80"/>
    </location>
</feature>
<proteinExistence type="predicted"/>
<name>A0A834Z0I8_TETSI</name>
<keyword evidence="4" id="KW-1185">Reference proteome</keyword>
<keyword evidence="2" id="KW-0812">Transmembrane</keyword>
<feature type="region of interest" description="Disordered" evidence="1">
    <location>
        <begin position="1"/>
        <end position="21"/>
    </location>
</feature>
<evidence type="ECO:0000313" key="3">
    <source>
        <dbReference type="EMBL" id="KAF8399414.1"/>
    </source>
</evidence>
<dbReference type="Pfam" id="PF20100">
    <property type="entry name" value="DUF6490"/>
    <property type="match status" value="1"/>
</dbReference>
<dbReference type="Proteomes" id="UP000655225">
    <property type="component" value="Unassembled WGS sequence"/>
</dbReference>
<gene>
    <name evidence="3" type="ORF">HHK36_015278</name>
</gene>
<dbReference type="PANTHER" id="PTHR46610">
    <property type="entry name" value="OS05G0181300 PROTEIN"/>
    <property type="match status" value="1"/>
</dbReference>
<feature type="transmembrane region" description="Helical" evidence="2">
    <location>
        <begin position="30"/>
        <end position="52"/>
    </location>
</feature>
<keyword evidence="2" id="KW-1133">Transmembrane helix</keyword>
<feature type="compositionally biased region" description="Polar residues" evidence="1">
    <location>
        <begin position="7"/>
        <end position="18"/>
    </location>
</feature>
<evidence type="ECO:0000256" key="1">
    <source>
        <dbReference type="SAM" id="MobiDB-lite"/>
    </source>
</evidence>
<feature type="transmembrane region" description="Helical" evidence="2">
    <location>
        <begin position="117"/>
        <end position="141"/>
    </location>
</feature>
<sequence length="232" mass="26364">MMDGKVISQTQNQGQQIDHSGRFDSKGSNFLPTLGICYLTLNTVIAIFRAHAHNDTPMIFFIVFLYVGFLSLYTCFMAFDRLPRNEESCRKDCLKAVIWIISTALNFGLAIRFSQLLFPIASVFIFAMAITSSAFGFYFFFIYRDADVSSLGFLILEGISLLWQEIKAWLCLLLIHSPMIDGSYSQWLNQGPQFFSIVFKFIAAIVRNHFFGVFVLLPALLLGKKPPSNYII</sequence>
<reference evidence="3 4" key="1">
    <citation type="submission" date="2020-04" db="EMBL/GenBank/DDBJ databases">
        <title>Plant Genome Project.</title>
        <authorList>
            <person name="Zhang R.-G."/>
        </authorList>
    </citation>
    <scope>NUCLEOTIDE SEQUENCE [LARGE SCALE GENOMIC DNA]</scope>
    <source>
        <strain evidence="3">YNK0</strain>
        <tissue evidence="3">Leaf</tissue>
    </source>
</reference>
<dbReference type="EMBL" id="JABCRI010000010">
    <property type="protein sequence ID" value="KAF8399414.1"/>
    <property type="molecule type" value="Genomic_DNA"/>
</dbReference>
<organism evidence="3 4">
    <name type="scientific">Tetracentron sinense</name>
    <name type="common">Spur-leaf</name>
    <dbReference type="NCBI Taxonomy" id="13715"/>
    <lineage>
        <taxon>Eukaryota</taxon>
        <taxon>Viridiplantae</taxon>
        <taxon>Streptophyta</taxon>
        <taxon>Embryophyta</taxon>
        <taxon>Tracheophyta</taxon>
        <taxon>Spermatophyta</taxon>
        <taxon>Magnoliopsida</taxon>
        <taxon>Trochodendrales</taxon>
        <taxon>Trochodendraceae</taxon>
        <taxon>Tetracentron</taxon>
    </lineage>
</organism>
<protein>
    <submittedName>
        <fullName evidence="3">Uncharacterized protein</fullName>
    </submittedName>
</protein>
<evidence type="ECO:0000313" key="4">
    <source>
        <dbReference type="Proteomes" id="UP000655225"/>
    </source>
</evidence>
<evidence type="ECO:0000256" key="2">
    <source>
        <dbReference type="SAM" id="Phobius"/>
    </source>
</evidence>
<keyword evidence="2" id="KW-0472">Membrane</keyword>
<comment type="caution">
    <text evidence="3">The sequence shown here is derived from an EMBL/GenBank/DDBJ whole genome shotgun (WGS) entry which is preliminary data.</text>
</comment>
<dbReference type="OrthoDB" id="1934038at2759"/>